<reference evidence="3" key="1">
    <citation type="submission" date="2022-10" db="EMBL/GenBank/DDBJ databases">
        <authorList>
            <person name="Chen Y."/>
            <person name="Dougan E. K."/>
            <person name="Chan C."/>
            <person name="Rhodes N."/>
            <person name="Thang M."/>
        </authorList>
    </citation>
    <scope>NUCLEOTIDE SEQUENCE</scope>
</reference>
<feature type="repeat" description="PPR" evidence="2">
    <location>
        <begin position="165"/>
        <end position="199"/>
    </location>
</feature>
<dbReference type="AlphaFoldDB" id="A0A9P1FT80"/>
<dbReference type="PROSITE" id="PS51375">
    <property type="entry name" value="PPR"/>
    <property type="match status" value="2"/>
</dbReference>
<dbReference type="Pfam" id="PF05725">
    <property type="entry name" value="FNIP"/>
    <property type="match status" value="4"/>
</dbReference>
<dbReference type="Gene3D" id="1.25.40.10">
    <property type="entry name" value="Tetratricopeptide repeat domain"/>
    <property type="match status" value="4"/>
</dbReference>
<dbReference type="OrthoDB" id="434976at2759"/>
<dbReference type="InterPro" id="IPR008615">
    <property type="entry name" value="FNIP"/>
</dbReference>
<protein>
    <submittedName>
        <fullName evidence="4">Pentatricopeptide repeat-containing protein MRL1, chloroplastic (Protein MATURATION OF RBCL 1) (AtMRL1)</fullName>
    </submittedName>
</protein>
<dbReference type="EMBL" id="CAMXCT010001001">
    <property type="protein sequence ID" value="CAI3985537.1"/>
    <property type="molecule type" value="Genomic_DNA"/>
</dbReference>
<dbReference type="EMBL" id="CAMXCT020001001">
    <property type="protein sequence ID" value="CAL1138912.1"/>
    <property type="molecule type" value="Genomic_DNA"/>
</dbReference>
<dbReference type="PANTHER" id="PTHR47447">
    <property type="entry name" value="OS03G0856100 PROTEIN"/>
    <property type="match status" value="1"/>
</dbReference>
<dbReference type="Gene3D" id="3.80.10.10">
    <property type="entry name" value="Ribonuclease Inhibitor"/>
    <property type="match status" value="2"/>
</dbReference>
<dbReference type="InterPro" id="IPR032675">
    <property type="entry name" value="LRR_dom_sf"/>
</dbReference>
<dbReference type="SUPFAM" id="SSF52058">
    <property type="entry name" value="L domain-like"/>
    <property type="match status" value="1"/>
</dbReference>
<dbReference type="PANTHER" id="PTHR47447:SF17">
    <property type="entry name" value="OS12G0638900 PROTEIN"/>
    <property type="match status" value="1"/>
</dbReference>
<evidence type="ECO:0000256" key="2">
    <source>
        <dbReference type="PROSITE-ProRule" id="PRU00708"/>
    </source>
</evidence>
<proteinExistence type="predicted"/>
<evidence type="ECO:0000313" key="5">
    <source>
        <dbReference type="Proteomes" id="UP001152797"/>
    </source>
</evidence>
<comment type="caution">
    <text evidence="3">The sequence shown here is derived from an EMBL/GenBank/DDBJ whole genome shotgun (WGS) entry which is preliminary data.</text>
</comment>
<gene>
    <name evidence="3" type="ORF">C1SCF055_LOCUS12976</name>
</gene>
<dbReference type="InterPro" id="IPR002885">
    <property type="entry name" value="PPR_rpt"/>
</dbReference>
<reference evidence="4 5" key="2">
    <citation type="submission" date="2024-05" db="EMBL/GenBank/DDBJ databases">
        <authorList>
            <person name="Chen Y."/>
            <person name="Shah S."/>
            <person name="Dougan E. K."/>
            <person name="Thang M."/>
            <person name="Chan C."/>
        </authorList>
    </citation>
    <scope>NUCLEOTIDE SEQUENCE [LARGE SCALE GENOMIC DNA]</scope>
</reference>
<accession>A0A9P1FT80</accession>
<keyword evidence="1" id="KW-0677">Repeat</keyword>
<dbReference type="Pfam" id="PF13812">
    <property type="entry name" value="PPR_3"/>
    <property type="match status" value="4"/>
</dbReference>
<dbReference type="Proteomes" id="UP001152797">
    <property type="component" value="Unassembled WGS sequence"/>
</dbReference>
<name>A0A9P1FT80_9DINO</name>
<sequence length="1036" mass="113683">MVPRMARCDAHGAACPAGRLLSGCPWQAGDLQGLLTPSRSRGRDVELAQARAKLADASLLALKALEALDALARHPRAGELWQEAVALVERAHGQAAALCSASISCAKALRWREALQLLTGKQDFSGERLVGSVVTLAVNCALNACAKKKQWQQALALLSSHRWVDTTSFNTAIAAVAKGGRWPLALALLWEMPRQQIRQDTFSFNSLFSGSRQRSWLISLALLEDMEAIQVCPDAVTYNSALKSSGGRHSATLLRRMRQQEVAPTAITFNTAISFCTSLSDAMALMEEMGRHSLQPTVVSLNSCIKVAEDWQQALEVLEQLEGRRLTSDVITFNSLLAHRPPNLQRVHAAMRTRRIQPDVVTWSSSISATGNWEEALACLTEASGDVDVAVLNAAISACGEASQWERALLLFSHDKYGLTPDVVGFNAAMAACDQGQQWDLALALLKALRDNKLQPSIISVSSVASACERAKHWPCALELLLLMAQVGLERDDVAFNTVMSAATNGQQWERALGVLQLRAFEMALSVVSCNAAISALAAGAQAEDAQEFLGRMKTLQLEPTSITWNSLMSASASARHWRSALAMLSDFKASLVRCEVLTFCKAVEALQGEAKLLLPQLQELRDAVLLTTCNEELDVIEKNSEVVVNDSNCQDDENDDEKTLHLHFSGLNGGDFHLSVPDHLVGEELLHALRLRVPPKPGANVFVYFGDTKLSMTKTLKEQGLQQFSSLCYVYLRRNALKAWTKLRRPVGTVGTEAGETDVFDGMTELVLEETQPWAAFSWELPSSLKTLTIGENVHENMRMEGVNLPKNLESLTFQGFFNRNLEQVNLPSGLKSLTFGWLFNQSLEGSTLPSSLLSLTFGGFFNQSLDRVKLPSSLQTLTFGHLGKVGEGLSCFLPRLVYSPENVDLPSGLEHLVFGFDFDQSMENVKMPTNLKSLTFGSRFNQPLDSVTLPSTLQSLTFGWQFNQSLENVELPVGLQNLCFGFDFDQSLENVTLPPTLQRLSFGSRFNQNLELLETAYLPELLYIDCGGIVVSFL</sequence>
<feature type="repeat" description="PPR" evidence="2">
    <location>
        <begin position="526"/>
        <end position="560"/>
    </location>
</feature>
<keyword evidence="5" id="KW-1185">Reference proteome</keyword>
<dbReference type="Pfam" id="PF01535">
    <property type="entry name" value="PPR"/>
    <property type="match status" value="1"/>
</dbReference>
<organism evidence="3">
    <name type="scientific">Cladocopium goreaui</name>
    <dbReference type="NCBI Taxonomy" id="2562237"/>
    <lineage>
        <taxon>Eukaryota</taxon>
        <taxon>Sar</taxon>
        <taxon>Alveolata</taxon>
        <taxon>Dinophyceae</taxon>
        <taxon>Suessiales</taxon>
        <taxon>Symbiodiniaceae</taxon>
        <taxon>Cladocopium</taxon>
    </lineage>
</organism>
<dbReference type="InterPro" id="IPR011990">
    <property type="entry name" value="TPR-like_helical_dom_sf"/>
</dbReference>
<evidence type="ECO:0000256" key="1">
    <source>
        <dbReference type="ARBA" id="ARBA00022737"/>
    </source>
</evidence>
<evidence type="ECO:0000313" key="4">
    <source>
        <dbReference type="EMBL" id="CAL4772849.1"/>
    </source>
</evidence>
<evidence type="ECO:0000313" key="3">
    <source>
        <dbReference type="EMBL" id="CAI3985537.1"/>
    </source>
</evidence>
<dbReference type="EMBL" id="CAMXCT030001001">
    <property type="protein sequence ID" value="CAL4772849.1"/>
    <property type="molecule type" value="Genomic_DNA"/>
</dbReference>